<gene>
    <name evidence="1" type="ORF">TELCIR_13488</name>
</gene>
<dbReference type="AlphaFoldDB" id="A0A2G9U3L7"/>
<sequence length="271" mass="30323">MSVTELSEVKKSKASSQMSVTELSSLLSLDEAEEVSSHPILKFVDFSVPLEQANFSSITNPSRFISALRLCHKFSHGCAFIRLNLATLSGPAVLEAARLLADSELRRRCALRLNASENLQQDMVALAQDLRERFKSTRLPPSMAVAINILLGCVIDPSRTVAEISVNEMKQMIFRAEVHHNVACAALDTDQWDKFKSIMGSCPLSPHYSPILVFHITNFILRNPERQKEVLEWYLNALSFERKPLTQPQWSNYAENIIRLDAGQPAVSLLG</sequence>
<dbReference type="OrthoDB" id="5876309at2759"/>
<dbReference type="Proteomes" id="UP000230423">
    <property type="component" value="Unassembled WGS sequence"/>
</dbReference>
<proteinExistence type="predicted"/>
<evidence type="ECO:0000313" key="2">
    <source>
        <dbReference type="Proteomes" id="UP000230423"/>
    </source>
</evidence>
<dbReference type="EMBL" id="KZ349503">
    <property type="protein sequence ID" value="PIO64866.1"/>
    <property type="molecule type" value="Genomic_DNA"/>
</dbReference>
<organism evidence="1 2">
    <name type="scientific">Teladorsagia circumcincta</name>
    <name type="common">Brown stomach worm</name>
    <name type="synonym">Ostertagia circumcincta</name>
    <dbReference type="NCBI Taxonomy" id="45464"/>
    <lineage>
        <taxon>Eukaryota</taxon>
        <taxon>Metazoa</taxon>
        <taxon>Ecdysozoa</taxon>
        <taxon>Nematoda</taxon>
        <taxon>Chromadorea</taxon>
        <taxon>Rhabditida</taxon>
        <taxon>Rhabditina</taxon>
        <taxon>Rhabditomorpha</taxon>
        <taxon>Strongyloidea</taxon>
        <taxon>Trichostrongylidae</taxon>
        <taxon>Teladorsagia</taxon>
    </lineage>
</organism>
<accession>A0A2G9U3L7</accession>
<name>A0A2G9U3L7_TELCI</name>
<reference evidence="1 2" key="1">
    <citation type="submission" date="2015-09" db="EMBL/GenBank/DDBJ databases">
        <title>Draft genome of the parasitic nematode Teladorsagia circumcincta isolate WARC Sus (inbred).</title>
        <authorList>
            <person name="Mitreva M."/>
        </authorList>
    </citation>
    <scope>NUCLEOTIDE SEQUENCE [LARGE SCALE GENOMIC DNA]</scope>
    <source>
        <strain evidence="1 2">S</strain>
    </source>
</reference>
<keyword evidence="2" id="KW-1185">Reference proteome</keyword>
<evidence type="ECO:0000313" key="1">
    <source>
        <dbReference type="EMBL" id="PIO64866.1"/>
    </source>
</evidence>
<protein>
    <submittedName>
        <fullName evidence="1">Uncharacterized protein</fullName>
    </submittedName>
</protein>